<reference evidence="8" key="2">
    <citation type="submission" date="2022-09" db="EMBL/GenBank/DDBJ databases">
        <authorList>
            <person name="Sun Q."/>
            <person name="Ohkuma M."/>
        </authorList>
    </citation>
    <scope>NUCLEOTIDE SEQUENCE</scope>
    <source>
        <strain evidence="8">JCM 13583</strain>
    </source>
</reference>
<name>A0AA37F8H9_9ARCH</name>
<evidence type="ECO:0000256" key="3">
    <source>
        <dbReference type="ARBA" id="ARBA00022989"/>
    </source>
</evidence>
<feature type="transmembrane region" description="Helical" evidence="5">
    <location>
        <begin position="165"/>
        <end position="186"/>
    </location>
</feature>
<gene>
    <name evidence="8" type="ORF">GCM10007108_00260</name>
</gene>
<comment type="subcellular location">
    <subcellularLocation>
        <location evidence="1">Membrane</location>
        <topology evidence="1">Multi-pass membrane protein</topology>
    </subcellularLocation>
</comment>
<evidence type="ECO:0000256" key="5">
    <source>
        <dbReference type="SAM" id="Phobius"/>
    </source>
</evidence>
<evidence type="ECO:0000256" key="4">
    <source>
        <dbReference type="ARBA" id="ARBA00023136"/>
    </source>
</evidence>
<keyword evidence="3 5" id="KW-1133">Transmembrane helix</keyword>
<reference evidence="8" key="1">
    <citation type="journal article" date="2014" name="Int. J. Syst. Evol. Microbiol.">
        <title>Complete genome sequence of Corynebacterium casei LMG S-19264T (=DSM 44701T), isolated from a smear-ripened cheese.</title>
        <authorList>
            <consortium name="US DOE Joint Genome Institute (JGI-PGF)"/>
            <person name="Walter F."/>
            <person name="Albersmeier A."/>
            <person name="Kalinowski J."/>
            <person name="Ruckert C."/>
        </authorList>
    </citation>
    <scope>NUCLEOTIDE SEQUENCE</scope>
    <source>
        <strain evidence="8">JCM 13583</strain>
    </source>
</reference>
<dbReference type="NCBIfam" id="TIGR01974">
    <property type="entry name" value="NDH_I_L"/>
    <property type="match status" value="1"/>
</dbReference>
<evidence type="ECO:0000313" key="9">
    <source>
        <dbReference type="Proteomes" id="UP000632195"/>
    </source>
</evidence>
<feature type="transmembrane region" description="Helical" evidence="5">
    <location>
        <begin position="252"/>
        <end position="271"/>
    </location>
</feature>
<feature type="transmembrane region" description="Helical" evidence="5">
    <location>
        <begin position="206"/>
        <end position="231"/>
    </location>
</feature>
<comment type="caution">
    <text evidence="8">The sequence shown here is derived from an EMBL/GenBank/DDBJ whole genome shotgun (WGS) entry which is preliminary data.</text>
</comment>
<dbReference type="InterPro" id="IPR003945">
    <property type="entry name" value="NU5C-like"/>
</dbReference>
<sequence length="645" mass="71054">MYWYAWFIFISPLIGFVLSYTVGRYHRWTAGVLASITIFLSLVFSIITFFHVRATGQPVYNSVEWFYNIHAGVYVDQLTLVMAIMVSFVSLMIHLFALYYMGDDPNKHVYFAETSLFTAGMLGLVVASNLVLFFLFWELVGLCSYLLIGFWFFKPNAASAAKKAFIVTRVGDLLFIVGMAVLYTSLNGTSILNGASPLSIQFIITKAQLIALTIGKVKLGIVAVLLLGGAAGKSSQFPLHVWIPDAMEGPTTVSALIHAATMVTAGVYLVARVFPLFYYAAPFALYSVAILGSFTAAFAGTIGLVVNDIKRILAYSTISQIGYMLAAIGFGGIVSGSTPIGYAGVAYGMYHLIVHAMFKALLFMCAGAILLTLMDLRDTREMGGLWRKMPVTITLMFIGAITLAAVPPTAAYYSKDTIIDAAWVYFIASGKTVAGFLPWFFLSTGALLTTLYTFRMFFRVALGKPRSYLAEHARDPPVLVLVPLFFLAIPSLILGIVQRPFYSYVEQSSVLPHLVGLPVVPLAVSLVPEIYLVIGVVVTYFIYGTDRWTRMKPFRNPAYVIVRNKYFLDYLFTRVIAERAVTGLSGAFYSFENRYNSGVDTTGKATLSLSALVRRLQSGVVENYFVVMVIGIAVVFVIMEILRVI</sequence>
<feature type="transmembrane region" description="Helical" evidence="5">
    <location>
        <begin position="321"/>
        <end position="343"/>
    </location>
</feature>
<feature type="transmembrane region" description="Helical" evidence="5">
    <location>
        <begin position="349"/>
        <end position="373"/>
    </location>
</feature>
<feature type="transmembrane region" description="Helical" evidence="5">
    <location>
        <begin position="80"/>
        <end position="102"/>
    </location>
</feature>
<feature type="transmembrane region" description="Helical" evidence="5">
    <location>
        <begin position="433"/>
        <end position="458"/>
    </location>
</feature>
<dbReference type="PANTHER" id="PTHR42829:SF2">
    <property type="entry name" value="NADH-UBIQUINONE OXIDOREDUCTASE CHAIN 5"/>
    <property type="match status" value="1"/>
</dbReference>
<evidence type="ECO:0000313" key="8">
    <source>
        <dbReference type="EMBL" id="GGM65909.1"/>
    </source>
</evidence>
<feature type="transmembrane region" description="Helical" evidence="5">
    <location>
        <begin position="30"/>
        <end position="52"/>
    </location>
</feature>
<feature type="domain" description="NADH-Ubiquinone oxidoreductase (complex I) chain 5 N-terminal" evidence="7">
    <location>
        <begin position="67"/>
        <end position="111"/>
    </location>
</feature>
<organism evidence="8 9">
    <name type="scientific">Thermogymnomonas acidicola</name>
    <dbReference type="NCBI Taxonomy" id="399579"/>
    <lineage>
        <taxon>Archaea</taxon>
        <taxon>Methanobacteriati</taxon>
        <taxon>Thermoplasmatota</taxon>
        <taxon>Thermoplasmata</taxon>
        <taxon>Thermoplasmatales</taxon>
        <taxon>Thermogymnomonas</taxon>
    </lineage>
</organism>
<protein>
    <submittedName>
        <fullName evidence="8">NADH-quinone oxidoreductase subunit L</fullName>
    </submittedName>
</protein>
<dbReference type="GO" id="GO:0003954">
    <property type="term" value="F:NADH dehydrogenase activity"/>
    <property type="evidence" value="ECO:0007669"/>
    <property type="project" value="TreeGrafter"/>
</dbReference>
<dbReference type="Proteomes" id="UP000632195">
    <property type="component" value="Unassembled WGS sequence"/>
</dbReference>
<feature type="transmembrane region" description="Helical" evidence="5">
    <location>
        <begin position="6"/>
        <end position="23"/>
    </location>
</feature>
<feature type="transmembrane region" description="Helical" evidence="5">
    <location>
        <begin position="283"/>
        <end position="309"/>
    </location>
</feature>
<keyword evidence="9" id="KW-1185">Reference proteome</keyword>
<dbReference type="RefSeq" id="WP_188679275.1">
    <property type="nucleotide sequence ID" value="NZ_BMNY01000001.1"/>
</dbReference>
<dbReference type="InterPro" id="IPR001516">
    <property type="entry name" value="Proton_antipo_N"/>
</dbReference>
<keyword evidence="4 5" id="KW-0472">Membrane</keyword>
<accession>A0AA37F8H9</accession>
<feature type="transmembrane region" description="Helical" evidence="5">
    <location>
        <begin position="517"/>
        <end position="543"/>
    </location>
</feature>
<dbReference type="GO" id="GO:0042773">
    <property type="term" value="P:ATP synthesis coupled electron transport"/>
    <property type="evidence" value="ECO:0007669"/>
    <property type="project" value="InterPro"/>
</dbReference>
<feature type="transmembrane region" description="Helical" evidence="5">
    <location>
        <begin position="393"/>
        <end position="413"/>
    </location>
</feature>
<dbReference type="GO" id="GO:0015990">
    <property type="term" value="P:electron transport coupled proton transport"/>
    <property type="evidence" value="ECO:0007669"/>
    <property type="project" value="TreeGrafter"/>
</dbReference>
<dbReference type="InterPro" id="IPR018393">
    <property type="entry name" value="NADHpl_OxRdtase_5_subgr"/>
</dbReference>
<feature type="domain" description="NADH:quinone oxidoreductase/Mrp antiporter transmembrane" evidence="6">
    <location>
        <begin position="127"/>
        <end position="424"/>
    </location>
</feature>
<proteinExistence type="predicted"/>
<dbReference type="AlphaFoldDB" id="A0AA37F8H9"/>
<dbReference type="EMBL" id="BMNY01000001">
    <property type="protein sequence ID" value="GGM65909.1"/>
    <property type="molecule type" value="Genomic_DNA"/>
</dbReference>
<feature type="transmembrane region" description="Helical" evidence="5">
    <location>
        <begin position="624"/>
        <end position="642"/>
    </location>
</feature>
<dbReference type="GO" id="GO:0008137">
    <property type="term" value="F:NADH dehydrogenase (ubiquinone) activity"/>
    <property type="evidence" value="ECO:0007669"/>
    <property type="project" value="InterPro"/>
</dbReference>
<evidence type="ECO:0000256" key="2">
    <source>
        <dbReference type="ARBA" id="ARBA00022692"/>
    </source>
</evidence>
<dbReference type="PRINTS" id="PR01434">
    <property type="entry name" value="NADHDHGNASE5"/>
</dbReference>
<evidence type="ECO:0000259" key="7">
    <source>
        <dbReference type="Pfam" id="PF00662"/>
    </source>
</evidence>
<dbReference type="Pfam" id="PF00361">
    <property type="entry name" value="Proton_antipo_M"/>
    <property type="match status" value="1"/>
</dbReference>
<dbReference type="GO" id="GO:0016020">
    <property type="term" value="C:membrane"/>
    <property type="evidence" value="ECO:0007669"/>
    <property type="project" value="UniProtKB-SubCell"/>
</dbReference>
<dbReference type="PANTHER" id="PTHR42829">
    <property type="entry name" value="NADH-UBIQUINONE OXIDOREDUCTASE CHAIN 5"/>
    <property type="match status" value="1"/>
</dbReference>
<keyword evidence="2 5" id="KW-0812">Transmembrane</keyword>
<dbReference type="Pfam" id="PF00662">
    <property type="entry name" value="Proton_antipo_N"/>
    <property type="match status" value="1"/>
</dbReference>
<feature type="transmembrane region" description="Helical" evidence="5">
    <location>
        <begin position="134"/>
        <end position="153"/>
    </location>
</feature>
<dbReference type="Gene3D" id="1.20.5.2700">
    <property type="match status" value="1"/>
</dbReference>
<feature type="transmembrane region" description="Helical" evidence="5">
    <location>
        <begin position="478"/>
        <end position="497"/>
    </location>
</feature>
<dbReference type="InterPro" id="IPR001750">
    <property type="entry name" value="ND/Mrp_TM"/>
</dbReference>
<evidence type="ECO:0000259" key="6">
    <source>
        <dbReference type="Pfam" id="PF00361"/>
    </source>
</evidence>
<evidence type="ECO:0000256" key="1">
    <source>
        <dbReference type="ARBA" id="ARBA00004141"/>
    </source>
</evidence>
<feature type="transmembrane region" description="Helical" evidence="5">
    <location>
        <begin position="109"/>
        <end position="128"/>
    </location>
</feature>